<dbReference type="InterPro" id="IPR036388">
    <property type="entry name" value="WH-like_DNA-bd_sf"/>
</dbReference>
<keyword evidence="7" id="KW-1185">Reference proteome</keyword>
<keyword evidence="4" id="KW-0804">Transcription</keyword>
<sequence>MRLPKTTLEQWAILAAVVDEGSFARAAEALNRSQSSVSYALKTMQEQLPADVLEQQGRRARLTSAGEVLLRRARALLTEMDSLERLAAGIDQGWEPEVRLAVDVVFPPARLASAMERFVTRDNPTRVQLTESVLSGTQEALMNGQADLAVVHRPPVGFWGTEILNLEFVAVASPDHELFELKGRLTHQDLARYRQFVVRDSGLKRSQDSGWLGAEQRWTVSHLKTSIQFVKQGLGFAWLPQEHIREELASGALRPIPLAEGARRTEPLFLVFADRDSAGPATRALADEILSACAAASD</sequence>
<accession>A0ABX7MVT0</accession>
<gene>
    <name evidence="6" type="ORF">LPB19_08375</name>
</gene>
<protein>
    <submittedName>
        <fullName evidence="6">LysR family transcriptional regulator</fullName>
    </submittedName>
</protein>
<reference evidence="6 7" key="1">
    <citation type="submission" date="2021-03" db="EMBL/GenBank/DDBJ databases">
        <title>Genome sequencing of Marinobacter sp. LPB0319.</title>
        <authorList>
            <person name="Kim J."/>
        </authorList>
    </citation>
    <scope>NUCLEOTIDE SEQUENCE [LARGE SCALE GENOMIC DNA]</scope>
    <source>
        <strain evidence="6 7">LPB0319</strain>
    </source>
</reference>
<organism evidence="6 7">
    <name type="scientific">Marinobacter salinisoli</name>
    <dbReference type="NCBI Taxonomy" id="2769486"/>
    <lineage>
        <taxon>Bacteria</taxon>
        <taxon>Pseudomonadati</taxon>
        <taxon>Pseudomonadota</taxon>
        <taxon>Gammaproteobacteria</taxon>
        <taxon>Pseudomonadales</taxon>
        <taxon>Marinobacteraceae</taxon>
        <taxon>Marinobacter</taxon>
    </lineage>
</organism>
<feature type="domain" description="HTH lysR-type" evidence="5">
    <location>
        <begin position="6"/>
        <end position="63"/>
    </location>
</feature>
<evidence type="ECO:0000313" key="6">
    <source>
        <dbReference type="EMBL" id="QSP96376.1"/>
    </source>
</evidence>
<evidence type="ECO:0000256" key="1">
    <source>
        <dbReference type="ARBA" id="ARBA00009437"/>
    </source>
</evidence>
<dbReference type="InterPro" id="IPR000847">
    <property type="entry name" value="LysR_HTH_N"/>
</dbReference>
<evidence type="ECO:0000313" key="7">
    <source>
        <dbReference type="Proteomes" id="UP000663555"/>
    </source>
</evidence>
<evidence type="ECO:0000256" key="4">
    <source>
        <dbReference type="ARBA" id="ARBA00023163"/>
    </source>
</evidence>
<evidence type="ECO:0000259" key="5">
    <source>
        <dbReference type="PROSITE" id="PS50931"/>
    </source>
</evidence>
<evidence type="ECO:0000256" key="3">
    <source>
        <dbReference type="ARBA" id="ARBA00023125"/>
    </source>
</evidence>
<dbReference type="EMBL" id="CP071247">
    <property type="protein sequence ID" value="QSP96376.1"/>
    <property type="molecule type" value="Genomic_DNA"/>
</dbReference>
<name>A0ABX7MVT0_9GAMM</name>
<dbReference type="PANTHER" id="PTHR30126">
    <property type="entry name" value="HTH-TYPE TRANSCRIPTIONAL REGULATOR"/>
    <property type="match status" value="1"/>
</dbReference>
<dbReference type="Gene3D" id="3.40.190.290">
    <property type="match status" value="1"/>
</dbReference>
<dbReference type="SUPFAM" id="SSF46785">
    <property type="entry name" value="Winged helix' DNA-binding domain"/>
    <property type="match status" value="1"/>
</dbReference>
<dbReference type="PROSITE" id="PS50931">
    <property type="entry name" value="HTH_LYSR"/>
    <property type="match status" value="1"/>
</dbReference>
<dbReference type="InterPro" id="IPR036390">
    <property type="entry name" value="WH_DNA-bd_sf"/>
</dbReference>
<keyword evidence="3" id="KW-0238">DNA-binding</keyword>
<dbReference type="Proteomes" id="UP000663555">
    <property type="component" value="Chromosome"/>
</dbReference>
<dbReference type="PANTHER" id="PTHR30126:SF88">
    <property type="entry name" value="TRANSCRIPTIONAL REGULATOR-RELATED"/>
    <property type="match status" value="1"/>
</dbReference>
<dbReference type="Pfam" id="PF03466">
    <property type="entry name" value="LysR_substrate"/>
    <property type="match status" value="1"/>
</dbReference>
<evidence type="ECO:0000256" key="2">
    <source>
        <dbReference type="ARBA" id="ARBA00023015"/>
    </source>
</evidence>
<proteinExistence type="inferred from homology"/>
<dbReference type="Pfam" id="PF00126">
    <property type="entry name" value="HTH_1"/>
    <property type="match status" value="1"/>
</dbReference>
<keyword evidence="2" id="KW-0805">Transcription regulation</keyword>
<dbReference type="RefSeq" id="WP_206645603.1">
    <property type="nucleotide sequence ID" value="NZ_CP071247.1"/>
</dbReference>
<dbReference type="Gene3D" id="1.10.10.10">
    <property type="entry name" value="Winged helix-like DNA-binding domain superfamily/Winged helix DNA-binding domain"/>
    <property type="match status" value="1"/>
</dbReference>
<comment type="similarity">
    <text evidence="1">Belongs to the LysR transcriptional regulatory family.</text>
</comment>
<dbReference type="SUPFAM" id="SSF53850">
    <property type="entry name" value="Periplasmic binding protein-like II"/>
    <property type="match status" value="1"/>
</dbReference>
<dbReference type="InterPro" id="IPR005119">
    <property type="entry name" value="LysR_subst-bd"/>
</dbReference>